<dbReference type="AlphaFoldDB" id="A0AAN6F5J9"/>
<proteinExistence type="predicted"/>
<gene>
    <name evidence="1" type="ORF">HRR80_000655</name>
</gene>
<organism evidence="1 2">
    <name type="scientific">Exophiala dermatitidis</name>
    <name type="common">Black yeast-like fungus</name>
    <name type="synonym">Wangiella dermatitidis</name>
    <dbReference type="NCBI Taxonomy" id="5970"/>
    <lineage>
        <taxon>Eukaryota</taxon>
        <taxon>Fungi</taxon>
        <taxon>Dikarya</taxon>
        <taxon>Ascomycota</taxon>
        <taxon>Pezizomycotina</taxon>
        <taxon>Eurotiomycetes</taxon>
        <taxon>Chaetothyriomycetidae</taxon>
        <taxon>Chaetothyriales</taxon>
        <taxon>Herpotrichiellaceae</taxon>
        <taxon>Exophiala</taxon>
    </lineage>
</organism>
<dbReference type="Proteomes" id="UP001161757">
    <property type="component" value="Unassembled WGS sequence"/>
</dbReference>
<dbReference type="EMBL" id="JAJGCB010000001">
    <property type="protein sequence ID" value="KAJ8995907.1"/>
    <property type="molecule type" value="Genomic_DNA"/>
</dbReference>
<accession>A0AAN6F5J9</accession>
<evidence type="ECO:0000313" key="2">
    <source>
        <dbReference type="Proteomes" id="UP001161757"/>
    </source>
</evidence>
<comment type="caution">
    <text evidence="1">The sequence shown here is derived from an EMBL/GenBank/DDBJ whole genome shotgun (WGS) entry which is preliminary data.</text>
</comment>
<name>A0AAN6F5J9_EXODE</name>
<evidence type="ECO:0000313" key="1">
    <source>
        <dbReference type="EMBL" id="KAJ8995907.1"/>
    </source>
</evidence>
<protein>
    <submittedName>
        <fullName evidence="1">Uncharacterized protein</fullName>
    </submittedName>
</protein>
<reference evidence="1" key="1">
    <citation type="submission" date="2023-01" db="EMBL/GenBank/DDBJ databases">
        <title>Exophiala dermititidis isolated from Cystic Fibrosis Patient.</title>
        <authorList>
            <person name="Kurbessoian T."/>
            <person name="Crocker A."/>
            <person name="Murante D."/>
            <person name="Hogan D.A."/>
            <person name="Stajich J.E."/>
        </authorList>
    </citation>
    <scope>NUCLEOTIDE SEQUENCE</scope>
    <source>
        <strain evidence="1">Ex8</strain>
    </source>
</reference>
<sequence>MNRACVNLVERRGDIGCFRGCACLVIEASVAELARQRLGAVTILATNVPSDFPATVITNMPGNLFRSVLEAGYKRSPRNQPTSAAVSFRQYHVEFAQELVKLW</sequence>